<dbReference type="Gene3D" id="3.90.176.10">
    <property type="entry name" value="Toxin ADP-ribosyltransferase, Chain A, domain 1"/>
    <property type="match status" value="1"/>
</dbReference>
<evidence type="ECO:0000313" key="4">
    <source>
        <dbReference type="Proteomes" id="UP000219612"/>
    </source>
</evidence>
<accession>A0A285KL18</accession>
<reference evidence="3 4" key="1">
    <citation type="submission" date="2017-09" db="EMBL/GenBank/DDBJ databases">
        <authorList>
            <person name="Ehlers B."/>
            <person name="Leendertz F.H."/>
        </authorList>
    </citation>
    <scope>NUCLEOTIDE SEQUENCE [LARGE SCALE GENOMIC DNA]</scope>
    <source>
        <strain evidence="3 4">CGMCC 4.6857</strain>
    </source>
</reference>
<dbReference type="EMBL" id="OBDY01000044">
    <property type="protein sequence ID" value="SNY72913.1"/>
    <property type="molecule type" value="Genomic_DNA"/>
</dbReference>
<protein>
    <submittedName>
        <fullName evidence="3">ADP-ribosyltransferase exoenzyme</fullName>
    </submittedName>
</protein>
<gene>
    <name evidence="3" type="ORF">SAMN05421748_14455</name>
</gene>
<sequence>MSTAEVTTAQTANIDAARAFLASLGEHLSSQLSARVSTARATLAARHADTSTLTLFDRIHTHIASMAATCESGVEHLDAYHGNLEQAVNATPEAADTDFYCPDASASGGASTDDQGGPGPGADVDIGPGALWLGDVNAGVVSWGSRGPAGGRRVEIEDGDGEFAGVGLTREQMRELRDRLAATLAGEPGADARMAADDGTLSWRADGDGRYRLRADTGDGHCEVILTGAQMQAVQEQIAADLAGEDAAAATFPGVTGRLADKHAGVSYDNDSALTVPHGALTDEQLQACGRAVRLYRNSTYRQIGAHLRGGDDEVMQIREYPGQTDATAEPVSEHVAKIDQAMQAAPLDQPLTLWRGVHDLPLVVGTEPDKDLTGIQWTEQSFPSTSIDPKIASIFTGDDTLLRLHVPAGTGAIQLDSRPTALAHNREAEVLLQRGLQMRIIADQRQTVDKGHTAGQQDAPPREYRVLDVEVTVPKPAVPEPAVPEPGRSAEEIVPPNGGWGIDQGLMHFDGALGRLWNTLGDDKHLEVDGHALGNIITDLGEGITLRRHDTNHALRELRRIRTHLPDSSTAAQRVDVAIGRLNAPDRPAPALPDKTPQQLKDLMADLNAIPLVRRGYDEGSGGVAFHETDQLAEVTRRWMNGEIHRSQLERELEGMLQRRHESSEGWTEIKVAVGRALTNFRQWAKRPS</sequence>
<feature type="region of interest" description="Disordered" evidence="1">
    <location>
        <begin position="96"/>
        <end position="128"/>
    </location>
</feature>
<proteinExistence type="predicted"/>
<keyword evidence="3" id="KW-0808">Transferase</keyword>
<organism evidence="3 4">
    <name type="scientific">Paractinoplanes atraurantiacus</name>
    <dbReference type="NCBI Taxonomy" id="1036182"/>
    <lineage>
        <taxon>Bacteria</taxon>
        <taxon>Bacillati</taxon>
        <taxon>Actinomycetota</taxon>
        <taxon>Actinomycetes</taxon>
        <taxon>Micromonosporales</taxon>
        <taxon>Micromonosporaceae</taxon>
        <taxon>Paractinoplanes</taxon>
    </lineage>
</organism>
<evidence type="ECO:0000259" key="2">
    <source>
        <dbReference type="Pfam" id="PF03496"/>
    </source>
</evidence>
<dbReference type="SUPFAM" id="SSF56399">
    <property type="entry name" value="ADP-ribosylation"/>
    <property type="match status" value="1"/>
</dbReference>
<dbReference type="RefSeq" id="WP_097328886.1">
    <property type="nucleotide sequence ID" value="NZ_OBDY01000044.1"/>
</dbReference>
<dbReference type="OrthoDB" id="3411569at2"/>
<feature type="domain" description="ADP ribosyltransferase" evidence="2">
    <location>
        <begin position="291"/>
        <end position="460"/>
    </location>
</feature>
<dbReference type="Pfam" id="PF03496">
    <property type="entry name" value="ADPrib_exo_Tox"/>
    <property type="match status" value="1"/>
</dbReference>
<dbReference type="GO" id="GO:0005576">
    <property type="term" value="C:extracellular region"/>
    <property type="evidence" value="ECO:0007669"/>
    <property type="project" value="InterPro"/>
</dbReference>
<dbReference type="InterPro" id="IPR003540">
    <property type="entry name" value="ADP-ribosyltransferase"/>
</dbReference>
<dbReference type="Proteomes" id="UP000219612">
    <property type="component" value="Unassembled WGS sequence"/>
</dbReference>
<keyword evidence="4" id="KW-1185">Reference proteome</keyword>
<dbReference type="PROSITE" id="PS51996">
    <property type="entry name" value="TR_MART"/>
    <property type="match status" value="1"/>
</dbReference>
<evidence type="ECO:0000313" key="3">
    <source>
        <dbReference type="EMBL" id="SNY72913.1"/>
    </source>
</evidence>
<dbReference type="GO" id="GO:0016740">
    <property type="term" value="F:transferase activity"/>
    <property type="evidence" value="ECO:0007669"/>
    <property type="project" value="UniProtKB-KW"/>
</dbReference>
<evidence type="ECO:0000256" key="1">
    <source>
        <dbReference type="SAM" id="MobiDB-lite"/>
    </source>
</evidence>
<dbReference type="AlphaFoldDB" id="A0A285KL18"/>
<name>A0A285KL18_9ACTN</name>